<proteinExistence type="predicted"/>
<protein>
    <submittedName>
        <fullName evidence="2">Putative transcriptional regulator</fullName>
    </submittedName>
</protein>
<dbReference type="AlphaFoldDB" id="A0A157SZH4"/>
<dbReference type="EMBL" id="LT549890">
    <property type="protein sequence ID" value="SAI84593.1"/>
    <property type="molecule type" value="Genomic_DNA"/>
</dbReference>
<keyword evidence="1" id="KW-0812">Transmembrane</keyword>
<dbReference type="Proteomes" id="UP000076770">
    <property type="component" value="Chromosome i"/>
</dbReference>
<evidence type="ECO:0000313" key="3">
    <source>
        <dbReference type="Proteomes" id="UP000076770"/>
    </source>
</evidence>
<reference evidence="3" key="1">
    <citation type="submission" date="2016-04" db="EMBL/GenBank/DDBJ databases">
        <authorList>
            <person name="Shah S.A."/>
            <person name="Garrett R.A."/>
        </authorList>
    </citation>
    <scope>NUCLEOTIDE SEQUENCE [LARGE SCALE GENOMIC DNA]</scope>
    <source>
        <strain evidence="3">ATCC 35091 / DSM 1616 / JCM 8930 / NBRC 15331 / P1</strain>
    </source>
</reference>
<gene>
    <name evidence="2" type="ORF">SSOP1_1039</name>
</gene>
<keyword evidence="1" id="KW-0472">Membrane</keyword>
<accession>A0A157SZH4</accession>
<name>A0A157SZH4_SACSO</name>
<evidence type="ECO:0000313" key="2">
    <source>
        <dbReference type="EMBL" id="SAI84593.1"/>
    </source>
</evidence>
<keyword evidence="1" id="KW-1133">Transmembrane helix</keyword>
<dbReference type="PATRIC" id="fig|2287.9.peg.1048"/>
<feature type="transmembrane region" description="Helical" evidence="1">
    <location>
        <begin position="21"/>
        <end position="42"/>
    </location>
</feature>
<sequence>MVIFSYNISLISRYTERYNCISFLIIHNTIFLSCYLYSIIYIRDSLLSRSLKNS</sequence>
<evidence type="ECO:0000256" key="1">
    <source>
        <dbReference type="SAM" id="Phobius"/>
    </source>
</evidence>
<organism evidence="2 3">
    <name type="scientific">Saccharolobus solfataricus</name>
    <name type="common">Sulfolobus solfataricus</name>
    <dbReference type="NCBI Taxonomy" id="2287"/>
    <lineage>
        <taxon>Archaea</taxon>
        <taxon>Thermoproteota</taxon>
        <taxon>Thermoprotei</taxon>
        <taxon>Sulfolobales</taxon>
        <taxon>Sulfolobaceae</taxon>
        <taxon>Saccharolobus</taxon>
    </lineage>
</organism>